<evidence type="ECO:0000256" key="2">
    <source>
        <dbReference type="SAM" id="MobiDB-lite"/>
    </source>
</evidence>
<dbReference type="HOGENOM" id="CLU_1850791_0_0_6"/>
<feature type="compositionally biased region" description="Low complexity" evidence="2">
    <location>
        <begin position="1"/>
        <end position="20"/>
    </location>
</feature>
<evidence type="ECO:0000313" key="3">
    <source>
        <dbReference type="EMBL" id="AIA56732.1"/>
    </source>
</evidence>
<gene>
    <name evidence="3" type="ORF">Acaty_m0159</name>
</gene>
<dbReference type="Proteomes" id="UP000005522">
    <property type="component" value="Plasmid megap mpAca1.1"/>
</dbReference>
<sequence length="138" mass="15704">MRKTTGKTATPRKTAAAAVTEQPRKIIHRNRRTQEELHAALEAQLQKQLERAEMIRKKIESLDNARFSTIAVLSKALPDFKREAGEDVVVTPEFLVGTAVYLRKAMNEKRAAYDDVVALGRQHISKPAEELLQMVRRR</sequence>
<protein>
    <submittedName>
        <fullName evidence="3">Uncharacterized protein</fullName>
    </submittedName>
</protein>
<keyword evidence="1" id="KW-0175">Coiled coil</keyword>
<dbReference type="AlphaFoldDB" id="A0A060A3T3"/>
<reference evidence="3 4" key="1">
    <citation type="journal article" date="2009" name="J. Bacteriol.">
        <title>Draft genome sequence of the extremely acidophilic bacterium Acidithiobacillus caldus ATCC 51756 reveals metabolic versatility in the genus Acidithiobacillus.</title>
        <authorList>
            <person name="Valdes J."/>
            <person name="Quatrini R."/>
            <person name="Hallberg K."/>
            <person name="Dopson M."/>
            <person name="Valenzuela P.D."/>
            <person name="Holmes D.S."/>
        </authorList>
    </citation>
    <scope>NUCLEOTIDE SEQUENCE [LARGE SCALE GENOMIC DNA]</scope>
    <source>
        <strain evidence="4">ATCC 51756 / DSM 8584 / KU</strain>
        <plasmid evidence="4">megaPlasmid mpAca1.1</plasmid>
    </source>
</reference>
<name>A0A060A3T3_ACICK</name>
<evidence type="ECO:0000313" key="4">
    <source>
        <dbReference type="Proteomes" id="UP000005522"/>
    </source>
</evidence>
<keyword evidence="3" id="KW-0614">Plasmid</keyword>
<evidence type="ECO:0000256" key="1">
    <source>
        <dbReference type="SAM" id="Coils"/>
    </source>
</evidence>
<dbReference type="KEGG" id="acz:Acaty_m0159"/>
<dbReference type="EMBL" id="CP005987">
    <property type="protein sequence ID" value="AIA56732.1"/>
    <property type="molecule type" value="Genomic_DNA"/>
</dbReference>
<geneLocation type="plasmid" evidence="4">
    <name>megaPlasmid mpAca1.1</name>
</geneLocation>
<feature type="coiled-coil region" evidence="1">
    <location>
        <begin position="31"/>
        <end position="65"/>
    </location>
</feature>
<dbReference type="GeneID" id="92932988"/>
<accession>A0A060A3T3</accession>
<organism evidence="3 4">
    <name type="scientific">Acidithiobacillus caldus (strain ATCC 51756 / DSM 8584 / KU)</name>
    <dbReference type="NCBI Taxonomy" id="637389"/>
    <lineage>
        <taxon>Bacteria</taxon>
        <taxon>Pseudomonadati</taxon>
        <taxon>Pseudomonadota</taxon>
        <taxon>Acidithiobacillia</taxon>
        <taxon>Acidithiobacillales</taxon>
        <taxon>Acidithiobacillaceae</taxon>
        <taxon>Acidithiobacillus</taxon>
    </lineage>
</organism>
<feature type="region of interest" description="Disordered" evidence="2">
    <location>
        <begin position="1"/>
        <end position="21"/>
    </location>
</feature>
<proteinExistence type="predicted"/>
<dbReference type="RefSeq" id="WP_014003840.1">
    <property type="nucleotide sequence ID" value="NZ_CP005987.1"/>
</dbReference>